<feature type="region of interest" description="Disordered" evidence="6">
    <location>
        <begin position="95"/>
        <end position="123"/>
    </location>
</feature>
<dbReference type="GO" id="GO:0003723">
    <property type="term" value="F:RNA binding"/>
    <property type="evidence" value="ECO:0007669"/>
    <property type="project" value="TreeGrafter"/>
</dbReference>
<dbReference type="AlphaFoldDB" id="A0A484LSQ4"/>
<dbReference type="Proteomes" id="UP000595140">
    <property type="component" value="Unassembled WGS sequence"/>
</dbReference>
<comment type="subcellular location">
    <subcellularLocation>
        <location evidence="1">Nucleus</location>
    </subcellularLocation>
</comment>
<keyword evidence="3" id="KW-0863">Zinc-finger</keyword>
<evidence type="ECO:0000256" key="4">
    <source>
        <dbReference type="ARBA" id="ARBA00022833"/>
    </source>
</evidence>
<dbReference type="GO" id="GO:0008270">
    <property type="term" value="F:zinc ion binding"/>
    <property type="evidence" value="ECO:0007669"/>
    <property type="project" value="UniProtKB-KW"/>
</dbReference>
<dbReference type="InterPro" id="IPR052115">
    <property type="entry name" value="NEXT_complex_subunit_ZCCHC8"/>
</dbReference>
<keyword evidence="4" id="KW-0862">Zinc</keyword>
<evidence type="ECO:0000256" key="5">
    <source>
        <dbReference type="ARBA" id="ARBA00023242"/>
    </source>
</evidence>
<evidence type="ECO:0000256" key="3">
    <source>
        <dbReference type="ARBA" id="ARBA00022771"/>
    </source>
</evidence>
<dbReference type="PANTHER" id="PTHR13316:SF0">
    <property type="entry name" value="ZINC FINGER CCHC DOMAIN-CONTAINING PROTEIN 8"/>
    <property type="match status" value="1"/>
</dbReference>
<dbReference type="InterPro" id="IPR006568">
    <property type="entry name" value="PSP_pro-rich"/>
</dbReference>
<dbReference type="SMART" id="SM00581">
    <property type="entry name" value="PSP"/>
    <property type="match status" value="1"/>
</dbReference>
<evidence type="ECO:0000256" key="2">
    <source>
        <dbReference type="ARBA" id="ARBA00022723"/>
    </source>
</evidence>
<reference evidence="8 9" key="1">
    <citation type="submission" date="2018-04" db="EMBL/GenBank/DDBJ databases">
        <authorList>
            <person name="Vogel A."/>
        </authorList>
    </citation>
    <scope>NUCLEOTIDE SEQUENCE [LARGE SCALE GENOMIC DNA]</scope>
</reference>
<dbReference type="EMBL" id="OOIL02001979">
    <property type="protein sequence ID" value="VFQ79541.1"/>
    <property type="molecule type" value="Genomic_DNA"/>
</dbReference>
<dbReference type="GO" id="GO:0071013">
    <property type="term" value="C:catalytic step 2 spliceosome"/>
    <property type="evidence" value="ECO:0007669"/>
    <property type="project" value="TreeGrafter"/>
</dbReference>
<gene>
    <name evidence="8" type="ORF">CCAM_LOCUS21317</name>
</gene>
<dbReference type="Pfam" id="PF04046">
    <property type="entry name" value="PSP"/>
    <property type="match status" value="1"/>
</dbReference>
<keyword evidence="9" id="KW-1185">Reference proteome</keyword>
<feature type="domain" description="PSP proline-rich" evidence="7">
    <location>
        <begin position="299"/>
        <end position="350"/>
    </location>
</feature>
<dbReference type="OrthoDB" id="8026949at2759"/>
<feature type="compositionally biased region" description="Polar residues" evidence="6">
    <location>
        <begin position="95"/>
        <end position="113"/>
    </location>
</feature>
<evidence type="ECO:0000259" key="7">
    <source>
        <dbReference type="SMART" id="SM00581"/>
    </source>
</evidence>
<accession>A0A484LSQ4</accession>
<dbReference type="PANTHER" id="PTHR13316">
    <property type="entry name" value="ZINC FINGER, CCHC DOMAIN CONTAINING 8"/>
    <property type="match status" value="1"/>
</dbReference>
<proteinExistence type="predicted"/>
<evidence type="ECO:0000313" key="9">
    <source>
        <dbReference type="Proteomes" id="UP000595140"/>
    </source>
</evidence>
<feature type="region of interest" description="Disordered" evidence="6">
    <location>
        <begin position="360"/>
        <end position="381"/>
    </location>
</feature>
<organism evidence="8 9">
    <name type="scientific">Cuscuta campestris</name>
    <dbReference type="NCBI Taxonomy" id="132261"/>
    <lineage>
        <taxon>Eukaryota</taxon>
        <taxon>Viridiplantae</taxon>
        <taxon>Streptophyta</taxon>
        <taxon>Embryophyta</taxon>
        <taxon>Tracheophyta</taxon>
        <taxon>Spermatophyta</taxon>
        <taxon>Magnoliopsida</taxon>
        <taxon>eudicotyledons</taxon>
        <taxon>Gunneridae</taxon>
        <taxon>Pentapetalae</taxon>
        <taxon>asterids</taxon>
        <taxon>lamiids</taxon>
        <taxon>Solanales</taxon>
        <taxon>Convolvulaceae</taxon>
        <taxon>Cuscuteae</taxon>
        <taxon>Cuscuta</taxon>
        <taxon>Cuscuta subgen. Grammica</taxon>
        <taxon>Cuscuta sect. Cleistogrammica</taxon>
    </lineage>
</organism>
<protein>
    <recommendedName>
        <fullName evidence="7">PSP proline-rich domain-containing protein</fullName>
    </recommendedName>
</protein>
<feature type="compositionally biased region" description="Basic and acidic residues" evidence="6">
    <location>
        <begin position="360"/>
        <end position="376"/>
    </location>
</feature>
<evidence type="ECO:0000256" key="6">
    <source>
        <dbReference type="SAM" id="MobiDB-lite"/>
    </source>
</evidence>
<keyword evidence="2" id="KW-0479">Metal-binding</keyword>
<evidence type="ECO:0000313" key="8">
    <source>
        <dbReference type="EMBL" id="VFQ79541.1"/>
    </source>
</evidence>
<evidence type="ECO:0000256" key="1">
    <source>
        <dbReference type="ARBA" id="ARBA00004123"/>
    </source>
</evidence>
<name>A0A484LSQ4_9ASTE</name>
<keyword evidence="5" id="KW-0539">Nucleus</keyword>
<sequence>METEDVIILPLLSDSETQPENHDGEDYNCKPSLNPLSGEAKAMEGIASNGGISENGVGDMIEGHQLCLDTNDGKDSENGENGCLIVPEEIKIGNTNAGQQNQRNPNVDPSAVSSAKRPRAALGKEQPSVHIIYNALTIERKQKLEELLEQWSQWCADHSPPLHDSEEALESGEDTYFPALRVGVDKPSAVSFWMDLPRKKKNKVLIPCDASSVPIYDRGITFALSKSDHSTNLEGAVEEVDASRCFNCSSYSHSMKDCKKPHDTVAISIARKQHRSKRNINAASRNSIRYYQTSQKGKYDGLSPGFLDPETRKLLGLGELDPPPWLHRMLEIGYPPGYREEDNLSSGITIFGDDEIKKETGRGNLEKSAEPPKKMSVEFPGINAPIPDGVDERRWGIWSSSAIGSRTHHDIRRHGMTSYATERGHSLEQQRMRWSAMDMNFEGDVPPPHHFRGFEDVGHPMPSFRDFEVGPPPHRFRSFEDVGPPRLAFRDLEAEGRCPRQWFSPFEEEEEEAPREYWFHGFEGEGDPWQQFEFKDEWLPGPDNSPFSYRYRDYYDSNFRAIDSFRRSPLSRERTFFSGYYPRH</sequence>